<keyword evidence="1" id="KW-0472">Membrane</keyword>
<sequence length="196" mass="20883">MSEFWLYAQLGFHHIADLAGYDHILFVAALAIPYAISDWRRLAVLITAFTLGHSLTLALATVQLLSVPSTLVEALIPATIVITAALSWTAGHESVRPEPVAVGRYLMATGFGLIHGMGFSTYLRALLGEEEHITMPLFAFNVGLEVGQLLILAVVLAAGALLVPGILSRRVWVLIQVGATGGLALMLLGQRLFAAG</sequence>
<proteinExistence type="predicted"/>
<keyword evidence="3" id="KW-1185">Reference proteome</keyword>
<dbReference type="InterPro" id="IPR032809">
    <property type="entry name" value="Put_HupE_UreJ"/>
</dbReference>
<feature type="transmembrane region" description="Helical" evidence="1">
    <location>
        <begin position="20"/>
        <end position="36"/>
    </location>
</feature>
<dbReference type="eggNOG" id="COG2370">
    <property type="taxonomic scope" value="Bacteria"/>
</dbReference>
<feature type="transmembrane region" description="Helical" evidence="1">
    <location>
        <begin position="71"/>
        <end position="90"/>
    </location>
</feature>
<dbReference type="Proteomes" id="UP000076404">
    <property type="component" value="Chromosome"/>
</dbReference>
<accession>A0A143BMI2</accession>
<feature type="transmembrane region" description="Helical" evidence="1">
    <location>
        <begin position="102"/>
        <end position="126"/>
    </location>
</feature>
<evidence type="ECO:0000256" key="1">
    <source>
        <dbReference type="SAM" id="Phobius"/>
    </source>
</evidence>
<organism evidence="2 3">
    <name type="scientific">Gemmatimonas phototrophica</name>
    <dbReference type="NCBI Taxonomy" id="1379270"/>
    <lineage>
        <taxon>Bacteria</taxon>
        <taxon>Pseudomonadati</taxon>
        <taxon>Gemmatimonadota</taxon>
        <taxon>Gemmatimonadia</taxon>
        <taxon>Gemmatimonadales</taxon>
        <taxon>Gemmatimonadaceae</taxon>
        <taxon>Gemmatimonas</taxon>
    </lineage>
</organism>
<feature type="transmembrane region" description="Helical" evidence="1">
    <location>
        <begin position="146"/>
        <end position="164"/>
    </location>
</feature>
<keyword evidence="1" id="KW-0812">Transmembrane</keyword>
<dbReference type="KEGG" id="gph:GEMMAAP_14625"/>
<keyword evidence="1" id="KW-1133">Transmembrane helix</keyword>
<dbReference type="EMBL" id="CP011454">
    <property type="protein sequence ID" value="AMW05700.1"/>
    <property type="molecule type" value="Genomic_DNA"/>
</dbReference>
<dbReference type="AlphaFoldDB" id="A0A143BMI2"/>
<dbReference type="Pfam" id="PF13795">
    <property type="entry name" value="HupE_UreJ_2"/>
    <property type="match status" value="1"/>
</dbReference>
<evidence type="ECO:0000313" key="3">
    <source>
        <dbReference type="Proteomes" id="UP000076404"/>
    </source>
</evidence>
<reference evidence="2 3" key="1">
    <citation type="journal article" date="2014" name="Proc. Natl. Acad. Sci. U.S.A.">
        <title>Functional type 2 photosynthetic reaction centers found in the rare bacterial phylum Gemmatimonadetes.</title>
        <authorList>
            <person name="Zeng Y."/>
            <person name="Feng F."/>
            <person name="Medova H."/>
            <person name="Dean J."/>
            <person name="Koblizek M."/>
        </authorList>
    </citation>
    <scope>NUCLEOTIDE SEQUENCE [LARGE SCALE GENOMIC DNA]</scope>
    <source>
        <strain evidence="2 3">AP64</strain>
    </source>
</reference>
<dbReference type="STRING" id="1379270.GEMMAAP_14625"/>
<name>A0A143BMI2_9BACT</name>
<gene>
    <name evidence="2" type="ORF">GEMMAAP_14625</name>
</gene>
<evidence type="ECO:0000313" key="2">
    <source>
        <dbReference type="EMBL" id="AMW05700.1"/>
    </source>
</evidence>
<reference evidence="2 3" key="2">
    <citation type="journal article" date="2016" name="Environ. Microbiol. Rep.">
        <title>Metagenomic evidence for the presence of phototrophic Gemmatimonadetes bacteria in diverse environments.</title>
        <authorList>
            <person name="Zeng Y."/>
            <person name="Baumbach J."/>
            <person name="Barbosa E.G."/>
            <person name="Azevedo V."/>
            <person name="Zhang C."/>
            <person name="Koblizek M."/>
        </authorList>
    </citation>
    <scope>NUCLEOTIDE SEQUENCE [LARGE SCALE GENOMIC DNA]</scope>
    <source>
        <strain evidence="2 3">AP64</strain>
    </source>
</reference>
<evidence type="ECO:0008006" key="4">
    <source>
        <dbReference type="Google" id="ProtNLM"/>
    </source>
</evidence>
<feature type="transmembrane region" description="Helical" evidence="1">
    <location>
        <begin position="171"/>
        <end position="193"/>
    </location>
</feature>
<protein>
    <recommendedName>
        <fullName evidence="4">HupE / UreJ protein</fullName>
    </recommendedName>
</protein>
<dbReference type="RefSeq" id="WP_026848585.1">
    <property type="nucleotide sequence ID" value="NZ_CP011454.1"/>
</dbReference>
<feature type="transmembrane region" description="Helical" evidence="1">
    <location>
        <begin position="43"/>
        <end position="65"/>
    </location>
</feature>
<dbReference type="OrthoDB" id="9808870at2"/>